<accession>A0A1Y5HVG9</accession>
<feature type="non-terminal residue" evidence="1">
    <location>
        <position position="1"/>
    </location>
</feature>
<evidence type="ECO:0008006" key="3">
    <source>
        <dbReference type="Google" id="ProtNLM"/>
    </source>
</evidence>
<name>A0A1Y5HVG9_OLEAN</name>
<evidence type="ECO:0000313" key="1">
    <source>
        <dbReference type="EMBL" id="OUS41306.1"/>
    </source>
</evidence>
<dbReference type="SUPFAM" id="SSF53474">
    <property type="entry name" value="alpha/beta-Hydrolases"/>
    <property type="match status" value="1"/>
</dbReference>
<proteinExistence type="predicted"/>
<comment type="caution">
    <text evidence="1">The sequence shown here is derived from an EMBL/GenBank/DDBJ whole genome shotgun (WGS) entry which is preliminary data.</text>
</comment>
<dbReference type="AlphaFoldDB" id="A0A1Y5HVG9"/>
<dbReference type="InterPro" id="IPR029058">
    <property type="entry name" value="AB_hydrolase_fold"/>
</dbReference>
<protein>
    <recommendedName>
        <fullName evidence="3">Alpha/beta hydrolase</fullName>
    </recommendedName>
</protein>
<reference evidence="2" key="1">
    <citation type="journal article" date="2017" name="Proc. Natl. Acad. Sci. U.S.A.">
        <title>Simulation of Deepwater Horizon oil plume reveals substrate specialization within a complex community of hydrocarbon degraders.</title>
        <authorList>
            <person name="Hu P."/>
            <person name="Dubinsky E.A."/>
            <person name="Probst A.J."/>
            <person name="Wang J."/>
            <person name="Sieber C.M.K."/>
            <person name="Tom L.M."/>
            <person name="Gardinali P."/>
            <person name="Banfield J.F."/>
            <person name="Atlas R.M."/>
            <person name="Andersen G.L."/>
        </authorList>
    </citation>
    <scope>NUCLEOTIDE SEQUENCE [LARGE SCALE GENOMIC DNA]</scope>
</reference>
<organism evidence="1 2">
    <name type="scientific">Oleispira antarctica</name>
    <dbReference type="NCBI Taxonomy" id="188908"/>
    <lineage>
        <taxon>Bacteria</taxon>
        <taxon>Pseudomonadati</taxon>
        <taxon>Pseudomonadota</taxon>
        <taxon>Gammaproteobacteria</taxon>
        <taxon>Oceanospirillales</taxon>
        <taxon>Oceanospirillaceae</taxon>
        <taxon>Oleispira</taxon>
    </lineage>
</organism>
<evidence type="ECO:0000313" key="2">
    <source>
        <dbReference type="Proteomes" id="UP000227088"/>
    </source>
</evidence>
<dbReference type="Proteomes" id="UP000227088">
    <property type="component" value="Unassembled WGS sequence"/>
</dbReference>
<dbReference type="Gene3D" id="3.40.50.1820">
    <property type="entry name" value="alpha/beta hydrolase"/>
    <property type="match status" value="1"/>
</dbReference>
<gene>
    <name evidence="1" type="ORF">A9R00_01600</name>
</gene>
<sequence length="130" mass="14512">AANIKSQPDNPQHFLDFLNLVSPKRKRSEQMDSHAIKRLQQRPHGFANALAAVSDYAQRLDEQKLRLLIEAIPAGIGIVGGLSDQGLLQAQQKIQQTQADWHIETLANADHSLVYVRPKVVAQLLNQYLA</sequence>
<dbReference type="EMBL" id="MABE01000093">
    <property type="protein sequence ID" value="OUS41306.1"/>
    <property type="molecule type" value="Genomic_DNA"/>
</dbReference>